<keyword evidence="5 11" id="KW-0812">Transmembrane</keyword>
<comment type="cofactor">
    <cofactor evidence="1 11">
        <name>Zn(2+)</name>
        <dbReference type="ChEBI" id="CHEBI:29105"/>
    </cofactor>
</comment>
<dbReference type="GO" id="GO:0016020">
    <property type="term" value="C:membrane"/>
    <property type="evidence" value="ECO:0007669"/>
    <property type="project" value="UniProtKB-SubCell"/>
</dbReference>
<keyword evidence="10 11" id="KW-0472">Membrane</keyword>
<dbReference type="InterPro" id="IPR036034">
    <property type="entry name" value="PDZ_sf"/>
</dbReference>
<dbReference type="InterPro" id="IPR004387">
    <property type="entry name" value="Pept_M50_Zn"/>
</dbReference>
<evidence type="ECO:0000259" key="12">
    <source>
        <dbReference type="PROSITE" id="PS50106"/>
    </source>
</evidence>
<comment type="similarity">
    <text evidence="3 11">Belongs to the peptidase M50B family.</text>
</comment>
<dbReference type="PANTHER" id="PTHR42837:SF2">
    <property type="entry name" value="MEMBRANE METALLOPROTEASE ARASP2, CHLOROPLASTIC-RELATED"/>
    <property type="match status" value="1"/>
</dbReference>
<dbReference type="EC" id="3.4.24.-" evidence="11"/>
<proteinExistence type="inferred from homology"/>
<gene>
    <name evidence="13" type="ORF">CSTERTH_07010</name>
</gene>
<dbReference type="SMART" id="SM00228">
    <property type="entry name" value="PDZ"/>
    <property type="match status" value="2"/>
</dbReference>
<dbReference type="PROSITE" id="PS50106">
    <property type="entry name" value="PDZ"/>
    <property type="match status" value="1"/>
</dbReference>
<keyword evidence="9 11" id="KW-0482">Metalloprotease</keyword>
<protein>
    <recommendedName>
        <fullName evidence="11">Zinc metalloprotease</fullName>
        <ecNumber evidence="11">3.4.24.-</ecNumber>
    </recommendedName>
</protein>
<dbReference type="GO" id="GO:0006508">
    <property type="term" value="P:proteolysis"/>
    <property type="evidence" value="ECO:0007669"/>
    <property type="project" value="UniProtKB-KW"/>
</dbReference>
<dbReference type="AlphaFoldDB" id="A0A1B1YDF2"/>
<evidence type="ECO:0000256" key="3">
    <source>
        <dbReference type="ARBA" id="ARBA00007931"/>
    </source>
</evidence>
<evidence type="ECO:0000256" key="7">
    <source>
        <dbReference type="ARBA" id="ARBA00022833"/>
    </source>
</evidence>
<evidence type="ECO:0000256" key="4">
    <source>
        <dbReference type="ARBA" id="ARBA00022670"/>
    </source>
</evidence>
<name>A0A1B1YDF2_THEST</name>
<keyword evidence="6 11" id="KW-0378">Hydrolase</keyword>
<dbReference type="GO" id="GO:0004222">
    <property type="term" value="F:metalloendopeptidase activity"/>
    <property type="evidence" value="ECO:0007669"/>
    <property type="project" value="InterPro"/>
</dbReference>
<dbReference type="Pfam" id="PF17820">
    <property type="entry name" value="PDZ_6"/>
    <property type="match status" value="1"/>
</dbReference>
<dbReference type="EMBL" id="CP014672">
    <property type="protein sequence ID" value="ANW98793.1"/>
    <property type="molecule type" value="Genomic_DNA"/>
</dbReference>
<evidence type="ECO:0000256" key="9">
    <source>
        <dbReference type="ARBA" id="ARBA00023049"/>
    </source>
</evidence>
<evidence type="ECO:0000256" key="10">
    <source>
        <dbReference type="ARBA" id="ARBA00023136"/>
    </source>
</evidence>
<evidence type="ECO:0000256" key="2">
    <source>
        <dbReference type="ARBA" id="ARBA00004141"/>
    </source>
</evidence>
<evidence type="ECO:0000256" key="1">
    <source>
        <dbReference type="ARBA" id="ARBA00001947"/>
    </source>
</evidence>
<comment type="subcellular location">
    <subcellularLocation>
        <location evidence="2">Membrane</location>
        <topology evidence="2">Multi-pass membrane protein</topology>
    </subcellularLocation>
</comment>
<keyword evidence="4 13" id="KW-0645">Protease</keyword>
<feature type="transmembrane region" description="Helical" evidence="11">
    <location>
        <begin position="350"/>
        <end position="370"/>
    </location>
</feature>
<dbReference type="InterPro" id="IPR041489">
    <property type="entry name" value="PDZ_6"/>
</dbReference>
<dbReference type="SUPFAM" id="SSF50156">
    <property type="entry name" value="PDZ domain-like"/>
    <property type="match status" value="2"/>
</dbReference>
<keyword evidence="7 11" id="KW-0862">Zinc</keyword>
<reference evidence="13 14" key="1">
    <citation type="submission" date="2016-02" db="EMBL/GenBank/DDBJ databases">
        <title>Comparison of Clostridium stercorarium subspecies using comparative genomics and transcriptomics.</title>
        <authorList>
            <person name="Schellenberg J."/>
            <person name="Thallinger G."/>
            <person name="Levin D.B."/>
            <person name="Zhang X."/>
            <person name="Alvare G."/>
            <person name="Fristensky B."/>
            <person name="Sparling R."/>
        </authorList>
    </citation>
    <scope>NUCLEOTIDE SEQUENCE [LARGE SCALE GENOMIC DNA]</scope>
    <source>
        <strain evidence="13 14">DSM 2910</strain>
    </source>
</reference>
<dbReference type="CDD" id="cd23081">
    <property type="entry name" value="cpPDZ_EcRseP-like"/>
    <property type="match status" value="1"/>
</dbReference>
<organism evidence="13 14">
    <name type="scientific">Thermoclostridium stercorarium subsp. thermolacticum DSM 2910</name>
    <dbReference type="NCBI Taxonomy" id="1121336"/>
    <lineage>
        <taxon>Bacteria</taxon>
        <taxon>Bacillati</taxon>
        <taxon>Bacillota</taxon>
        <taxon>Clostridia</taxon>
        <taxon>Eubacteriales</taxon>
        <taxon>Oscillospiraceae</taxon>
        <taxon>Thermoclostridium</taxon>
    </lineage>
</organism>
<keyword evidence="8 11" id="KW-1133">Transmembrane helix</keyword>
<evidence type="ECO:0000313" key="14">
    <source>
        <dbReference type="Proteomes" id="UP000092971"/>
    </source>
</evidence>
<evidence type="ECO:0000313" key="13">
    <source>
        <dbReference type="EMBL" id="ANW98793.1"/>
    </source>
</evidence>
<evidence type="ECO:0000256" key="6">
    <source>
        <dbReference type="ARBA" id="ARBA00022801"/>
    </source>
</evidence>
<dbReference type="InterPro" id="IPR001478">
    <property type="entry name" value="PDZ"/>
</dbReference>
<dbReference type="InterPro" id="IPR008915">
    <property type="entry name" value="Peptidase_M50"/>
</dbReference>
<dbReference type="GO" id="GO:0046872">
    <property type="term" value="F:metal ion binding"/>
    <property type="evidence" value="ECO:0007669"/>
    <property type="project" value="UniProtKB-KW"/>
</dbReference>
<feature type="transmembrane region" description="Helical" evidence="11">
    <location>
        <begin position="88"/>
        <end position="113"/>
    </location>
</feature>
<sequence>MNILLAFVALSLLILVHELGHFIAARRADIKVLEFSIFMGPKIIQWGKGETKYSIRAIPMGGFVRLEGEEEASDDERAFNNKPAGTRALVVAAGAAMNIFIAVLIVTIISLSLGYSTTTVAYLEEDSVLKEAGMEVGDRIVYYDGKYIFHPSDLSLFLYIYDGGPVEVAYRREGVKELQRTVITPKTSVYMIGISVSSGDVAASNRVEDVEEGSPADVAGILPGDVIIRIDDVTVDKRDDLYNYLQKTKNKPVDITVERNGETVTFHDVVPVERKTYPDLGVQFEYKKGNVFGAIASSVNYSLSTIRSVIYSLVWLISGKVGFSEVSGPVGIVSTIGEVVEMGRGFSEKFLYLLQITAFLSLNLGVMNIIPFPALDGGKLFLILIEKIRRKPIDPEKEAWISMVGFVLLVMLMIATLFNDIPKVIRGK</sequence>
<dbReference type="RefSeq" id="WP_015359104.1">
    <property type="nucleotide sequence ID" value="NZ_CP014672.1"/>
</dbReference>
<keyword evidence="11" id="KW-0479">Metal-binding</keyword>
<feature type="transmembrane region" description="Helical" evidence="11">
    <location>
        <begin position="399"/>
        <end position="418"/>
    </location>
</feature>
<dbReference type="PANTHER" id="PTHR42837">
    <property type="entry name" value="REGULATOR OF SIGMA-E PROTEASE RSEP"/>
    <property type="match status" value="1"/>
</dbReference>
<dbReference type="CDD" id="cd06163">
    <property type="entry name" value="S2P-M50_PDZ_RseP-like"/>
    <property type="match status" value="1"/>
</dbReference>
<accession>A0A1B1YDF2</accession>
<evidence type="ECO:0000256" key="5">
    <source>
        <dbReference type="ARBA" id="ARBA00022692"/>
    </source>
</evidence>
<feature type="domain" description="PDZ" evidence="12">
    <location>
        <begin position="181"/>
        <end position="235"/>
    </location>
</feature>
<dbReference type="Proteomes" id="UP000092971">
    <property type="component" value="Chromosome"/>
</dbReference>
<dbReference type="NCBIfam" id="TIGR00054">
    <property type="entry name" value="RIP metalloprotease RseP"/>
    <property type="match status" value="1"/>
</dbReference>
<dbReference type="Gene3D" id="2.30.42.10">
    <property type="match status" value="2"/>
</dbReference>
<evidence type="ECO:0000256" key="11">
    <source>
        <dbReference type="RuleBase" id="RU362031"/>
    </source>
</evidence>
<dbReference type="Pfam" id="PF02163">
    <property type="entry name" value="Peptidase_M50"/>
    <property type="match status" value="1"/>
</dbReference>
<evidence type="ECO:0000256" key="8">
    <source>
        <dbReference type="ARBA" id="ARBA00022989"/>
    </source>
</evidence>
<dbReference type="OrthoDB" id="9782003at2"/>